<feature type="domain" description="Rax2-like third" evidence="4">
    <location>
        <begin position="393"/>
        <end position="549"/>
    </location>
</feature>
<dbReference type="GeneID" id="70239687"/>
<dbReference type="GO" id="GO:1902929">
    <property type="term" value="C:plasma membrane of growing cell tip"/>
    <property type="evidence" value="ECO:0007669"/>
    <property type="project" value="TreeGrafter"/>
</dbReference>
<proteinExistence type="predicted"/>
<evidence type="ECO:0000259" key="4">
    <source>
        <dbReference type="Pfam" id="PF20843"/>
    </source>
</evidence>
<dbReference type="InterPro" id="IPR048265">
    <property type="entry name" value="Rax2-like_third"/>
</dbReference>
<feature type="domain" description="Rax2-like second" evidence="3">
    <location>
        <begin position="234"/>
        <end position="382"/>
    </location>
</feature>
<dbReference type="RefSeq" id="XP_046074503.1">
    <property type="nucleotide sequence ID" value="XM_046209400.1"/>
</dbReference>
<evidence type="ECO:0000256" key="1">
    <source>
        <dbReference type="SAM" id="Phobius"/>
    </source>
</evidence>
<accession>A0AAD4KTX0</accession>
<evidence type="ECO:0000313" key="5">
    <source>
        <dbReference type="EMBL" id="KAH8700797.1"/>
    </source>
</evidence>
<dbReference type="InterPro" id="IPR015915">
    <property type="entry name" value="Kelch-typ_b-propeller"/>
</dbReference>
<dbReference type="Pfam" id="PF20843">
    <property type="entry name" value="Rax2_3"/>
    <property type="match status" value="1"/>
</dbReference>
<dbReference type="Gene3D" id="2.120.10.80">
    <property type="entry name" value="Kelch-type beta propeller"/>
    <property type="match status" value="1"/>
</dbReference>
<keyword evidence="1" id="KW-0812">Transmembrane</keyword>
<organism evidence="5 6">
    <name type="scientific">Talaromyces proteolyticus</name>
    <dbReference type="NCBI Taxonomy" id="1131652"/>
    <lineage>
        <taxon>Eukaryota</taxon>
        <taxon>Fungi</taxon>
        <taxon>Dikarya</taxon>
        <taxon>Ascomycota</taxon>
        <taxon>Pezizomycotina</taxon>
        <taxon>Eurotiomycetes</taxon>
        <taxon>Eurotiomycetidae</taxon>
        <taxon>Eurotiales</taxon>
        <taxon>Trichocomaceae</taxon>
        <taxon>Talaromyces</taxon>
        <taxon>Talaromyces sect. Bacilispori</taxon>
    </lineage>
</organism>
<dbReference type="InterPro" id="IPR011043">
    <property type="entry name" value="Gal_Oxase/kelch_b-propeller"/>
</dbReference>
<dbReference type="InterPro" id="IPR048266">
    <property type="entry name" value="Rax2-like_second"/>
</dbReference>
<dbReference type="Proteomes" id="UP001201262">
    <property type="component" value="Unassembled WGS sequence"/>
</dbReference>
<feature type="domain" description="Rax2-like C-terminal" evidence="2">
    <location>
        <begin position="907"/>
        <end position="1156"/>
    </location>
</feature>
<dbReference type="AlphaFoldDB" id="A0AAD4KTX0"/>
<keyword evidence="1" id="KW-0472">Membrane</keyword>
<gene>
    <name evidence="5" type="ORF">BGW36DRAFT_136134</name>
</gene>
<evidence type="ECO:0000259" key="2">
    <source>
        <dbReference type="Pfam" id="PF12768"/>
    </source>
</evidence>
<dbReference type="SUPFAM" id="SSF50965">
    <property type="entry name" value="Galactose oxidase, central domain"/>
    <property type="match status" value="1"/>
</dbReference>
<sequence length="1237" mass="129548">MRISSLLRSATAAGTSILLSTCQVPVATAFTATPVSLPDLDLSPLGRVALTGDFDSISIYSYQQQTESLPSTNGSQSLLTELPNGVIATLSTADADILAMCPWTRKDGSFAGLIVGGNFTSLGGIQAQGIASYDPTTNTVHNMSGLSGTVKTLLCDQESDSVYVGGDFTVGNSTNAMVWNGSTGWQSLPFDGFNGPISSIVKNANSHFIFGGTFDGLTSSGSSGNSTASSNQNFSQIINLSTANVSSDAQTTISGFIDPRNIICKTDGSDSAGNTWLLDDYSPGFWRADMGFTFQPTKLRLYNTHYQGRGTKSFRLQRLPDTGYMNLTYTDSSTGNTVACDASCPLSNDASEKYRDFELVNSVGMSGFMIQIMEWYGQGAGLDGIEIYQNQIYTYAINDYNEPSCGVEFPSSVKTTGDWTTTSGGSSAPYLTGNVTGSSDLSVTFQPDITQSGNYSILVYTPGCSTDGTCGSRGSVNVTATLGSSSSTQAERPVQTISWQTNEYEKYETIYTGYVEASGSNFRPSVTISPAAGQNNVKVVASRVAFHLINATSTGELNGLYDYDPTQNSTDTDFKTDTIDSIGANLDDTATINSLVQSGDTTYAAGNFSTGSMRNIISFTTSGNATALDGNGLNSHVQSLLLANETLYVGGNFTNTAQGGSQGLSYVAAYSTGSKSWSSLGAGVNGPVTSVLSFPVNTSDGTIETTIAVSGSFDQILAFGSNSSVTVSGFAVWVPSQKNWLENLDDYQMAFNGQLMATANVGNNTTILAGSLKSDGISSRGAVSLTDSNQLALQPLPIDILASQTSGSVSKRDTTSQNQTGVSIGLFDTSNNRNLTILGGHFTAKDTNGSTIQNLLFLNGSNSDMVTGLPSGVDSSSTFTSLAVQDDTLFAGGVITGSVGSSSLNGLVAYNLANSSFVSPQPPALAGSSVTVNSITVRPSSEQIYVGGVFDSVGALPCPGVCVWDTSLGQWSRPGGNMQGVVSSLQWVGSNKLYAVGNLTVENNSTMIAIYDVSSQKWTAVDGASPSAIPGTVTAFGPAATDMSSYWVAGQASNGSTFIIEYDGTKFNSVGQLFGESTSVLGLQVIGLSKAHGSTSYLNDDQTLLITGQLAIPGFGNASAALYNGSTLSPFILSTTSDGQVGSIHQMFTENQNTFSGNTTHHLSVGLVILISFCIALGCVFLIVVIGIILNKIQRHRQGYVRAPTAYHSDRPTSMRRVPPEYLLDSLRQRTAGVPTV</sequence>
<keyword evidence="6" id="KW-1185">Reference proteome</keyword>
<dbReference type="PANTHER" id="PTHR31778:SF2">
    <property type="entry name" value="BUD SITE SELECTION PROTEIN RAX2"/>
    <property type="match status" value="1"/>
</dbReference>
<evidence type="ECO:0000259" key="3">
    <source>
        <dbReference type="Pfam" id="PF20842"/>
    </source>
</evidence>
<reference evidence="5" key="1">
    <citation type="submission" date="2021-12" db="EMBL/GenBank/DDBJ databases">
        <title>Convergent genome expansion in fungi linked to evolution of root-endophyte symbiosis.</title>
        <authorList>
            <consortium name="DOE Joint Genome Institute"/>
            <person name="Ke Y.-H."/>
            <person name="Bonito G."/>
            <person name="Liao H.-L."/>
            <person name="Looney B."/>
            <person name="Rojas-Flechas A."/>
            <person name="Nash J."/>
            <person name="Hameed K."/>
            <person name="Schadt C."/>
            <person name="Martin F."/>
            <person name="Crous P.W."/>
            <person name="Miettinen O."/>
            <person name="Magnuson J.K."/>
            <person name="Labbe J."/>
            <person name="Jacobson D."/>
            <person name="Doktycz M.J."/>
            <person name="Veneault-Fourrey C."/>
            <person name="Kuo A."/>
            <person name="Mondo S."/>
            <person name="Calhoun S."/>
            <person name="Riley R."/>
            <person name="Ohm R."/>
            <person name="LaButti K."/>
            <person name="Andreopoulos B."/>
            <person name="Pangilinan J."/>
            <person name="Nolan M."/>
            <person name="Tritt A."/>
            <person name="Clum A."/>
            <person name="Lipzen A."/>
            <person name="Daum C."/>
            <person name="Barry K."/>
            <person name="Grigoriev I.V."/>
            <person name="Vilgalys R."/>
        </authorList>
    </citation>
    <scope>NUCLEOTIDE SEQUENCE</scope>
    <source>
        <strain evidence="5">PMI_201</strain>
    </source>
</reference>
<dbReference type="EMBL" id="JAJTJA010000004">
    <property type="protein sequence ID" value="KAH8700797.1"/>
    <property type="molecule type" value="Genomic_DNA"/>
</dbReference>
<keyword evidence="1" id="KW-1133">Transmembrane helix</keyword>
<name>A0AAD4KTX0_9EURO</name>
<dbReference type="Pfam" id="PF20842">
    <property type="entry name" value="Rax2_2"/>
    <property type="match status" value="1"/>
</dbReference>
<feature type="transmembrane region" description="Helical" evidence="1">
    <location>
        <begin position="1163"/>
        <end position="1190"/>
    </location>
</feature>
<protein>
    <submittedName>
        <fullName evidence="5">Cellular morphogenesis protein</fullName>
    </submittedName>
</protein>
<comment type="caution">
    <text evidence="5">The sequence shown here is derived from an EMBL/GenBank/DDBJ whole genome shotgun (WGS) entry which is preliminary data.</text>
</comment>
<dbReference type="Pfam" id="PF12768">
    <property type="entry name" value="Rax2"/>
    <property type="match status" value="1"/>
</dbReference>
<evidence type="ECO:0000313" key="6">
    <source>
        <dbReference type="Proteomes" id="UP001201262"/>
    </source>
</evidence>
<dbReference type="InterPro" id="IPR024982">
    <property type="entry name" value="Rax2-like_C"/>
</dbReference>
<dbReference type="PANTHER" id="PTHR31778">
    <property type="entry name" value="BUD SITE SELECTION PROTEIN RAX2"/>
    <property type="match status" value="1"/>
</dbReference>